<dbReference type="InterPro" id="IPR000210">
    <property type="entry name" value="BTB/POZ_dom"/>
</dbReference>
<dbReference type="Pfam" id="PF00651">
    <property type="entry name" value="BTB"/>
    <property type="match status" value="1"/>
</dbReference>
<name>A0A9Q0LMC6_ANAIG</name>
<organism evidence="5 6">
    <name type="scientific">Anaeramoeba ignava</name>
    <name type="common">Anaerobic marine amoeba</name>
    <dbReference type="NCBI Taxonomy" id="1746090"/>
    <lineage>
        <taxon>Eukaryota</taxon>
        <taxon>Metamonada</taxon>
        <taxon>Anaeramoebidae</taxon>
        <taxon>Anaeramoeba</taxon>
    </lineage>
</organism>
<sequence length="495" mass="57522">MNKKFTNSAKVITHLGSLLNTTENYSDFRIILSNDNKPTATFNCHKAILACRSDYFAALFRSKMKEYQESSVEFTEISSPIMQKILSYIYTGSIEINVENAIEILVSAKKLFLDDELCDFLINFVEENLIMENVIEILDFSKHFQFDFLSQKCLSFILENFEEAYKQNVLFSLDESEMQYLLSNLSFHKLNSEFEVFEVILKWAQKQLNLKPDPTFVDPKSAKSIEDKIKNLILQIRFCEMEKKEIETIQKMNIIEKNMMEDIVDFEKSENNQYKLYEKYKEKNYKIFIPRNPFKRSVIFQDKLNLLNFMVNSFKNKSVLKNLKLVYVGSQDGFEPQIFHEKCDGKGRTFVIIKTKEDYIFGIYTKVGWTADKSKWRNGDKGDTGWIPDPDALIFTLVNADNQLPAIFHVKEDEYENALYYSIGDGPSIGKNNGFDIGIRGKNFYDCWSCLGNGYNAKERFNSDSYNGMSQKHLAGKSSGWAIEEMEVFCGEDNK</sequence>
<dbReference type="Pfam" id="PF07707">
    <property type="entry name" value="BACK"/>
    <property type="match status" value="1"/>
</dbReference>
<dbReference type="Gene3D" id="1.25.40.420">
    <property type="match status" value="1"/>
</dbReference>
<dbReference type="PANTHER" id="PTHR45632:SF3">
    <property type="entry name" value="KELCH-LIKE PROTEIN 32"/>
    <property type="match status" value="1"/>
</dbReference>
<comment type="caution">
    <text evidence="5">The sequence shown here is derived from an EMBL/GenBank/DDBJ whole genome shotgun (WGS) entry which is preliminary data.</text>
</comment>
<reference evidence="5" key="1">
    <citation type="submission" date="2022-10" db="EMBL/GenBank/DDBJ databases">
        <title>Novel sulphate-reducing endosymbionts in the free-living metamonad Anaeramoeba.</title>
        <authorList>
            <person name="Jerlstrom-Hultqvist J."/>
            <person name="Cepicka I."/>
            <person name="Gallot-Lavallee L."/>
            <person name="Salas-Leiva D."/>
            <person name="Curtis B.A."/>
            <person name="Zahonova K."/>
            <person name="Pipaliya S."/>
            <person name="Dacks J."/>
            <person name="Roger A.J."/>
        </authorList>
    </citation>
    <scope>NUCLEOTIDE SEQUENCE</scope>
    <source>
        <strain evidence="5">BMAN</strain>
    </source>
</reference>
<dbReference type="InterPro" id="IPR011705">
    <property type="entry name" value="BACK"/>
</dbReference>
<gene>
    <name evidence="5" type="ORF">M0811_07511</name>
</gene>
<dbReference type="Proteomes" id="UP001149090">
    <property type="component" value="Unassembled WGS sequence"/>
</dbReference>
<evidence type="ECO:0000313" key="6">
    <source>
        <dbReference type="Proteomes" id="UP001149090"/>
    </source>
</evidence>
<dbReference type="CDD" id="cd14733">
    <property type="entry name" value="BACK"/>
    <property type="match status" value="1"/>
</dbReference>
<keyword evidence="2" id="KW-0677">Repeat</keyword>
<protein>
    <recommendedName>
        <fullName evidence="7">BTB/POZ domain-containing protein</fullName>
    </recommendedName>
</protein>
<evidence type="ECO:0000256" key="1">
    <source>
        <dbReference type="ARBA" id="ARBA00022441"/>
    </source>
</evidence>
<dbReference type="OrthoDB" id="45365at2759"/>
<evidence type="ECO:0008006" key="7">
    <source>
        <dbReference type="Google" id="ProtNLM"/>
    </source>
</evidence>
<proteinExistence type="predicted"/>
<dbReference type="InterPro" id="IPR006571">
    <property type="entry name" value="TLDc_dom"/>
</dbReference>
<dbReference type="SUPFAM" id="SSF54695">
    <property type="entry name" value="POZ domain"/>
    <property type="match status" value="1"/>
</dbReference>
<evidence type="ECO:0000259" key="4">
    <source>
        <dbReference type="PROSITE" id="PS51886"/>
    </source>
</evidence>
<dbReference type="AlphaFoldDB" id="A0A9Q0LMC6"/>
<evidence type="ECO:0000256" key="2">
    <source>
        <dbReference type="ARBA" id="ARBA00022737"/>
    </source>
</evidence>
<keyword evidence="1" id="KW-0880">Kelch repeat</keyword>
<feature type="domain" description="BTB" evidence="3">
    <location>
        <begin position="26"/>
        <end position="98"/>
    </location>
</feature>
<evidence type="ECO:0000313" key="5">
    <source>
        <dbReference type="EMBL" id="KAJ5075160.1"/>
    </source>
</evidence>
<accession>A0A9Q0LMC6</accession>
<dbReference type="InterPro" id="IPR011333">
    <property type="entry name" value="SKP1/BTB/POZ_sf"/>
</dbReference>
<dbReference type="SMART" id="SM00225">
    <property type="entry name" value="BTB"/>
    <property type="match status" value="1"/>
</dbReference>
<dbReference type="CDD" id="cd18186">
    <property type="entry name" value="BTB_POZ_ZBTB_KLHL-like"/>
    <property type="match status" value="1"/>
</dbReference>
<dbReference type="PROSITE" id="PS51886">
    <property type="entry name" value="TLDC"/>
    <property type="match status" value="1"/>
</dbReference>
<dbReference type="PANTHER" id="PTHR45632">
    <property type="entry name" value="LD33804P"/>
    <property type="match status" value="1"/>
</dbReference>
<dbReference type="EMBL" id="JAPDFW010000066">
    <property type="protein sequence ID" value="KAJ5075160.1"/>
    <property type="molecule type" value="Genomic_DNA"/>
</dbReference>
<dbReference type="SMART" id="SM00875">
    <property type="entry name" value="BACK"/>
    <property type="match status" value="1"/>
</dbReference>
<evidence type="ECO:0000259" key="3">
    <source>
        <dbReference type="PROSITE" id="PS50097"/>
    </source>
</evidence>
<dbReference type="Gene3D" id="3.30.710.10">
    <property type="entry name" value="Potassium Channel Kv1.1, Chain A"/>
    <property type="match status" value="1"/>
</dbReference>
<dbReference type="PROSITE" id="PS50097">
    <property type="entry name" value="BTB"/>
    <property type="match status" value="1"/>
</dbReference>
<feature type="domain" description="TLDc" evidence="4">
    <location>
        <begin position="297"/>
        <end position="492"/>
    </location>
</feature>
<keyword evidence="6" id="KW-1185">Reference proteome</keyword>
<dbReference type="Pfam" id="PF07534">
    <property type="entry name" value="TLD"/>
    <property type="match status" value="1"/>
</dbReference>